<dbReference type="Gene3D" id="3.40.50.1860">
    <property type="match status" value="2"/>
</dbReference>
<dbReference type="GO" id="GO:0008360">
    <property type="term" value="P:regulation of cell shape"/>
    <property type="evidence" value="ECO:0007669"/>
    <property type="project" value="UniProtKB-KW"/>
</dbReference>
<dbReference type="InterPro" id="IPR015942">
    <property type="entry name" value="Asp/Glu/hydantoin_racemase"/>
</dbReference>
<evidence type="ECO:0000313" key="8">
    <source>
        <dbReference type="EMBL" id="TSA86751.1"/>
    </source>
</evidence>
<dbReference type="PROSITE" id="PS00924">
    <property type="entry name" value="ASP_GLU_RACEMASE_2"/>
    <property type="match status" value="1"/>
</dbReference>
<dbReference type="EMBL" id="VKDB01000004">
    <property type="protein sequence ID" value="TSA86751.1"/>
    <property type="molecule type" value="Genomic_DNA"/>
</dbReference>
<dbReference type="GO" id="GO:0008881">
    <property type="term" value="F:glutamate racemase activity"/>
    <property type="evidence" value="ECO:0007669"/>
    <property type="project" value="UniProtKB-UniRule"/>
</dbReference>
<feature type="active site" description="Proton donor/acceptor" evidence="7">
    <location>
        <position position="79"/>
    </location>
</feature>
<reference evidence="8 9" key="1">
    <citation type="submission" date="2019-07" db="EMBL/GenBank/DDBJ databases">
        <title>Deinococcus detaillus sp. nov., isolated from humus soil in Antarctica.</title>
        <authorList>
            <person name="Zhang K."/>
        </authorList>
    </citation>
    <scope>NUCLEOTIDE SEQUENCE [LARGE SCALE GENOMIC DNA]</scope>
    <source>
        <strain evidence="8 9">H1</strain>
    </source>
</reference>
<sequence length="279" mass="29293">MTSFSPALQRPIGVFDSGMGGLSVLSELRRALPHQDFVYLADTAHVPYGSRSEAEVRTLTTACTDWLRQQGCAGAVIACNTASAFSLDFLRARYGHTLPIVGLVPALKPAVAATQSGTVAVLATPVTLRGALLEEVIQQFAVPARVRVLRLSHPELVPLVEAGEADSPRTRAALREALAPAAAAGADQLVLGCTHFPFLASSIRAEFGNTFALLDSGAAVARRTVQVLGSVASDVSGEVRYFATGNPVEVASVMAALLGHTVKVEHAELNQLTQESVAR</sequence>
<feature type="binding site" evidence="7">
    <location>
        <begin position="48"/>
        <end position="49"/>
    </location>
    <ligand>
        <name>substrate</name>
    </ligand>
</feature>
<feature type="binding site" evidence="7">
    <location>
        <begin position="80"/>
        <end position="81"/>
    </location>
    <ligand>
        <name>substrate</name>
    </ligand>
</feature>
<protein>
    <recommendedName>
        <fullName evidence="2 7">Glutamate racemase</fullName>
        <ecNumber evidence="2 7">5.1.1.3</ecNumber>
    </recommendedName>
</protein>
<dbReference type="OrthoDB" id="9801055at2"/>
<dbReference type="PANTHER" id="PTHR21198:SF2">
    <property type="entry name" value="GLUTAMATE RACEMASE"/>
    <property type="match status" value="1"/>
</dbReference>
<dbReference type="GO" id="GO:0009252">
    <property type="term" value="P:peptidoglycan biosynthetic process"/>
    <property type="evidence" value="ECO:0007669"/>
    <property type="project" value="UniProtKB-UniRule"/>
</dbReference>
<evidence type="ECO:0000256" key="2">
    <source>
        <dbReference type="ARBA" id="ARBA00013090"/>
    </source>
</evidence>
<keyword evidence="4 7" id="KW-0573">Peptidoglycan synthesis</keyword>
<comment type="catalytic activity">
    <reaction evidence="1 7">
        <text>L-glutamate = D-glutamate</text>
        <dbReference type="Rhea" id="RHEA:12813"/>
        <dbReference type="ChEBI" id="CHEBI:29985"/>
        <dbReference type="ChEBI" id="CHEBI:29986"/>
        <dbReference type="EC" id="5.1.1.3"/>
    </reaction>
</comment>
<dbReference type="EC" id="5.1.1.3" evidence="2 7"/>
<gene>
    <name evidence="7 8" type="primary">murI</name>
    <name evidence="8" type="ORF">FNU79_06040</name>
</gene>
<comment type="function">
    <text evidence="7">Provides the (R)-glutamate required for cell wall biosynthesis.</text>
</comment>
<evidence type="ECO:0000256" key="3">
    <source>
        <dbReference type="ARBA" id="ARBA00022960"/>
    </source>
</evidence>
<name>A0A553V3E0_9DEIO</name>
<evidence type="ECO:0000256" key="7">
    <source>
        <dbReference type="HAMAP-Rule" id="MF_00258"/>
    </source>
</evidence>
<evidence type="ECO:0000256" key="1">
    <source>
        <dbReference type="ARBA" id="ARBA00001602"/>
    </source>
</evidence>
<dbReference type="PANTHER" id="PTHR21198">
    <property type="entry name" value="GLUTAMATE RACEMASE"/>
    <property type="match status" value="1"/>
</dbReference>
<dbReference type="Pfam" id="PF01177">
    <property type="entry name" value="Asp_Glu_race"/>
    <property type="match status" value="1"/>
</dbReference>
<organism evidence="8 9">
    <name type="scientific">Deinococcus detaillensis</name>
    <dbReference type="NCBI Taxonomy" id="2592048"/>
    <lineage>
        <taxon>Bacteria</taxon>
        <taxon>Thermotogati</taxon>
        <taxon>Deinococcota</taxon>
        <taxon>Deinococci</taxon>
        <taxon>Deinococcales</taxon>
        <taxon>Deinococcaceae</taxon>
        <taxon>Deinococcus</taxon>
    </lineage>
</organism>
<dbReference type="GO" id="GO:0071555">
    <property type="term" value="P:cell wall organization"/>
    <property type="evidence" value="ECO:0007669"/>
    <property type="project" value="UniProtKB-KW"/>
</dbReference>
<dbReference type="PROSITE" id="PS00923">
    <property type="entry name" value="ASP_GLU_RACEMASE_1"/>
    <property type="match status" value="1"/>
</dbReference>
<evidence type="ECO:0000256" key="6">
    <source>
        <dbReference type="ARBA" id="ARBA00023316"/>
    </source>
</evidence>
<accession>A0A553V3E0</accession>
<dbReference type="UniPathway" id="UPA00219"/>
<evidence type="ECO:0000256" key="4">
    <source>
        <dbReference type="ARBA" id="ARBA00022984"/>
    </source>
</evidence>
<keyword evidence="6 7" id="KW-0961">Cell wall biogenesis/degradation</keyword>
<comment type="pathway">
    <text evidence="7">Cell wall biogenesis; peptidoglycan biosynthesis.</text>
</comment>
<dbReference type="InterPro" id="IPR018187">
    <property type="entry name" value="Asp/Glu_racemase_AS_1"/>
</dbReference>
<keyword evidence="9" id="KW-1185">Reference proteome</keyword>
<comment type="caution">
    <text evidence="8">The sequence shown here is derived from an EMBL/GenBank/DDBJ whole genome shotgun (WGS) entry which is preliminary data.</text>
</comment>
<dbReference type="SUPFAM" id="SSF53681">
    <property type="entry name" value="Aspartate/glutamate racemase"/>
    <property type="match status" value="2"/>
</dbReference>
<dbReference type="Proteomes" id="UP000316092">
    <property type="component" value="Unassembled WGS sequence"/>
</dbReference>
<dbReference type="InterPro" id="IPR004391">
    <property type="entry name" value="Glu_race"/>
</dbReference>
<dbReference type="InterPro" id="IPR033134">
    <property type="entry name" value="Asp/Glu_racemase_AS_2"/>
</dbReference>
<feature type="active site" description="Proton donor/acceptor" evidence="7">
    <location>
        <position position="193"/>
    </location>
</feature>
<comment type="similarity">
    <text evidence="7">Belongs to the aspartate/glutamate racemases family.</text>
</comment>
<dbReference type="AlphaFoldDB" id="A0A553V3E0"/>
<proteinExistence type="inferred from homology"/>
<keyword evidence="5 7" id="KW-0413">Isomerase</keyword>
<keyword evidence="3 7" id="KW-0133">Cell shape</keyword>
<evidence type="ECO:0000313" key="9">
    <source>
        <dbReference type="Proteomes" id="UP000316092"/>
    </source>
</evidence>
<dbReference type="InterPro" id="IPR001920">
    <property type="entry name" value="Asp/Glu_race"/>
</dbReference>
<dbReference type="NCBIfam" id="TIGR00067">
    <property type="entry name" value="glut_race"/>
    <property type="match status" value="1"/>
</dbReference>
<dbReference type="HAMAP" id="MF_00258">
    <property type="entry name" value="Glu_racemase"/>
    <property type="match status" value="1"/>
</dbReference>
<evidence type="ECO:0000256" key="5">
    <source>
        <dbReference type="ARBA" id="ARBA00023235"/>
    </source>
</evidence>
<feature type="binding site" evidence="7">
    <location>
        <begin position="194"/>
        <end position="195"/>
    </location>
    <ligand>
        <name>substrate</name>
    </ligand>
</feature>
<feature type="binding site" evidence="7">
    <location>
        <begin position="16"/>
        <end position="17"/>
    </location>
    <ligand>
        <name>substrate</name>
    </ligand>
</feature>
<dbReference type="RefSeq" id="WP_143719985.1">
    <property type="nucleotide sequence ID" value="NZ_VKDB01000004.1"/>
</dbReference>